<sequence length="188" mass="21349">MNAEIEETNATLIKDNPKGTTKRGSAILCGEFRRKWIPGLSSVFSSASDIFGDWVFYFRTFVQDDDKNISIFHLPLLIVCLASTIMFIMTLVNYCKKSKNEVRLADRVKRYLFCNKDLEPETLLLILEDIFEDLPQIILTAMIMIRQDGVTPAGVLNITTSVFNFVLNLLTLLEPKEEKVCENCDGVV</sequence>
<gene>
    <name evidence="2" type="ORF">OSIN01602_LOCUS18316</name>
</gene>
<accession>A0A7S2ETD5</accession>
<keyword evidence="1" id="KW-0812">Transmembrane</keyword>
<keyword evidence="1" id="KW-0472">Membrane</keyword>
<dbReference type="AlphaFoldDB" id="A0A7S2ETD5"/>
<name>A0A7S2ETD5_TRICV</name>
<dbReference type="EMBL" id="HBGO01031830">
    <property type="protein sequence ID" value="CAD9356173.1"/>
    <property type="molecule type" value="Transcribed_RNA"/>
</dbReference>
<protein>
    <submittedName>
        <fullName evidence="2">Uncharacterized protein</fullName>
    </submittedName>
</protein>
<proteinExistence type="predicted"/>
<keyword evidence="1" id="KW-1133">Transmembrane helix</keyword>
<feature type="transmembrane region" description="Helical" evidence="1">
    <location>
        <begin position="71"/>
        <end position="94"/>
    </location>
</feature>
<evidence type="ECO:0000256" key="1">
    <source>
        <dbReference type="SAM" id="Phobius"/>
    </source>
</evidence>
<organism evidence="2">
    <name type="scientific">Trieres chinensis</name>
    <name type="common">Marine centric diatom</name>
    <name type="synonym">Odontella sinensis</name>
    <dbReference type="NCBI Taxonomy" id="1514140"/>
    <lineage>
        <taxon>Eukaryota</taxon>
        <taxon>Sar</taxon>
        <taxon>Stramenopiles</taxon>
        <taxon>Ochrophyta</taxon>
        <taxon>Bacillariophyta</taxon>
        <taxon>Mediophyceae</taxon>
        <taxon>Biddulphiophycidae</taxon>
        <taxon>Eupodiscales</taxon>
        <taxon>Parodontellaceae</taxon>
        <taxon>Trieres</taxon>
    </lineage>
</organism>
<reference evidence="2" key="1">
    <citation type="submission" date="2021-01" db="EMBL/GenBank/DDBJ databases">
        <authorList>
            <person name="Corre E."/>
            <person name="Pelletier E."/>
            <person name="Niang G."/>
            <person name="Scheremetjew M."/>
            <person name="Finn R."/>
            <person name="Kale V."/>
            <person name="Holt S."/>
            <person name="Cochrane G."/>
            <person name="Meng A."/>
            <person name="Brown T."/>
            <person name="Cohen L."/>
        </authorList>
    </citation>
    <scope>NUCLEOTIDE SEQUENCE</scope>
    <source>
        <strain evidence="2">Grunow 1884</strain>
    </source>
</reference>
<evidence type="ECO:0000313" key="2">
    <source>
        <dbReference type="EMBL" id="CAD9356173.1"/>
    </source>
</evidence>